<dbReference type="GO" id="GO:0000977">
    <property type="term" value="F:RNA polymerase II transcription regulatory region sequence-specific DNA binding"/>
    <property type="evidence" value="ECO:0007669"/>
    <property type="project" value="TreeGrafter"/>
</dbReference>
<evidence type="ECO:0000256" key="10">
    <source>
        <dbReference type="PROSITE-ProRule" id="PRU00042"/>
    </source>
</evidence>
<keyword evidence="3" id="KW-0479">Metal-binding</keyword>
<dbReference type="GeneTree" id="ENSGT00940000154712"/>
<proteinExistence type="inferred from homology"/>
<comment type="subcellular location">
    <subcellularLocation>
        <location evidence="1">Nucleus</location>
    </subcellularLocation>
</comment>
<dbReference type="PANTHER" id="PTHR24381:SF455">
    <property type="entry name" value="RB-ASSOCIATED KRAB ZINC FINGER PROTEIN-RELATED"/>
    <property type="match status" value="1"/>
</dbReference>
<dbReference type="Gene3D" id="3.30.160.60">
    <property type="entry name" value="Classic Zinc Finger"/>
    <property type="match status" value="2"/>
</dbReference>
<name>A0A8C6G4I4_MUSSI</name>
<feature type="domain" description="KRAB" evidence="12">
    <location>
        <begin position="13"/>
        <end position="84"/>
    </location>
</feature>
<keyword evidence="8" id="KW-0804">Transcription</keyword>
<dbReference type="InterPro" id="IPR036236">
    <property type="entry name" value="Znf_C2H2_sf"/>
</dbReference>
<dbReference type="PROSITE" id="PS00028">
    <property type="entry name" value="ZINC_FINGER_C2H2_1"/>
    <property type="match status" value="1"/>
</dbReference>
<evidence type="ECO:0000256" key="7">
    <source>
        <dbReference type="ARBA" id="ARBA00023015"/>
    </source>
</evidence>
<evidence type="ECO:0000256" key="9">
    <source>
        <dbReference type="ARBA" id="ARBA00023242"/>
    </source>
</evidence>
<dbReference type="PROSITE" id="PS50157">
    <property type="entry name" value="ZINC_FINGER_C2H2_2"/>
    <property type="match status" value="1"/>
</dbReference>
<evidence type="ECO:0000313" key="14">
    <source>
        <dbReference type="Proteomes" id="UP000694415"/>
    </source>
</evidence>
<evidence type="ECO:0000256" key="4">
    <source>
        <dbReference type="ARBA" id="ARBA00022737"/>
    </source>
</evidence>
<dbReference type="AlphaFoldDB" id="A0A8C6G4I4"/>
<dbReference type="GO" id="GO:0000981">
    <property type="term" value="F:DNA-binding transcription factor activity, RNA polymerase II-specific"/>
    <property type="evidence" value="ECO:0007669"/>
    <property type="project" value="TreeGrafter"/>
</dbReference>
<organism evidence="13 14">
    <name type="scientific">Mus spicilegus</name>
    <name type="common">Mound-building mouse</name>
    <dbReference type="NCBI Taxonomy" id="10103"/>
    <lineage>
        <taxon>Eukaryota</taxon>
        <taxon>Metazoa</taxon>
        <taxon>Chordata</taxon>
        <taxon>Craniata</taxon>
        <taxon>Vertebrata</taxon>
        <taxon>Euteleostomi</taxon>
        <taxon>Mammalia</taxon>
        <taxon>Eutheria</taxon>
        <taxon>Euarchontoglires</taxon>
        <taxon>Glires</taxon>
        <taxon>Rodentia</taxon>
        <taxon>Myomorpha</taxon>
        <taxon>Muroidea</taxon>
        <taxon>Muridae</taxon>
        <taxon>Murinae</taxon>
        <taxon>Mus</taxon>
        <taxon>Mus</taxon>
    </lineage>
</organism>
<comment type="similarity">
    <text evidence="2">Belongs to the krueppel C2H2-type zinc-finger protein family.</text>
</comment>
<evidence type="ECO:0000256" key="2">
    <source>
        <dbReference type="ARBA" id="ARBA00006991"/>
    </source>
</evidence>
<dbReference type="CDD" id="cd07765">
    <property type="entry name" value="KRAB_A-box"/>
    <property type="match status" value="1"/>
</dbReference>
<sequence length="269" mass="31719">MSVSLLNTPQGLLTFKDVALDFSLEEWESLSFAQRTLYMDVMLENYNNLLFVENHCICGKYEKVLDQDSQYIVHEHMNIQEKSSKWDKLSNVILEAPQCTPYKTNHTSDALQFSNQKRLKPRNNKKVCKDNDSVNSLTLFSTISLNQEIHMQKKKHNRNAESEKAFIPKHKVIVKRNNTGVNPYKCSKFDKYLTQRDKLQSQQRIYHEKKCYRSSKSDKCFTHKIDLSIHQGIHAEEKIYKCSECNKCFTHKFHLNIHQRIHTGEKPYK</sequence>
<dbReference type="SUPFAM" id="SSF57667">
    <property type="entry name" value="beta-beta-alpha zinc fingers"/>
    <property type="match status" value="2"/>
</dbReference>
<evidence type="ECO:0000256" key="3">
    <source>
        <dbReference type="ARBA" id="ARBA00022723"/>
    </source>
</evidence>
<dbReference type="Gene3D" id="6.10.140.140">
    <property type="match status" value="1"/>
</dbReference>
<feature type="domain" description="C2H2-type" evidence="11">
    <location>
        <begin position="240"/>
        <end position="267"/>
    </location>
</feature>
<dbReference type="PROSITE" id="PS50805">
    <property type="entry name" value="KRAB"/>
    <property type="match status" value="1"/>
</dbReference>
<evidence type="ECO:0000313" key="13">
    <source>
        <dbReference type="Ensembl" id="ENSMSIP00000000129.1"/>
    </source>
</evidence>
<evidence type="ECO:0000256" key="6">
    <source>
        <dbReference type="ARBA" id="ARBA00022833"/>
    </source>
</evidence>
<dbReference type="Ensembl" id="ENSMSIT00000000185.1">
    <property type="protein sequence ID" value="ENSMSIP00000000129.1"/>
    <property type="gene ID" value="ENSMSIG00000000175.1"/>
</dbReference>
<evidence type="ECO:0000256" key="5">
    <source>
        <dbReference type="ARBA" id="ARBA00022771"/>
    </source>
</evidence>
<keyword evidence="5 10" id="KW-0863">Zinc-finger</keyword>
<keyword evidence="14" id="KW-1185">Reference proteome</keyword>
<evidence type="ECO:0000259" key="11">
    <source>
        <dbReference type="PROSITE" id="PS50157"/>
    </source>
</evidence>
<evidence type="ECO:0000259" key="12">
    <source>
        <dbReference type="PROSITE" id="PS50805"/>
    </source>
</evidence>
<protein>
    <submittedName>
        <fullName evidence="13">Uncharacterized protein</fullName>
    </submittedName>
</protein>
<keyword evidence="7" id="KW-0805">Transcription regulation</keyword>
<dbReference type="FunFam" id="3.30.160.60:FF:001011">
    <property type="entry name" value="Zinc finger protein 793"/>
    <property type="match status" value="1"/>
</dbReference>
<dbReference type="InterPro" id="IPR013087">
    <property type="entry name" value="Znf_C2H2_type"/>
</dbReference>
<dbReference type="InterPro" id="IPR001909">
    <property type="entry name" value="KRAB"/>
</dbReference>
<dbReference type="SMART" id="SM00355">
    <property type="entry name" value="ZnF_C2H2"/>
    <property type="match status" value="1"/>
</dbReference>
<dbReference type="Pfam" id="PF01352">
    <property type="entry name" value="KRAB"/>
    <property type="match status" value="1"/>
</dbReference>
<reference evidence="13" key="1">
    <citation type="submission" date="2025-08" db="UniProtKB">
        <authorList>
            <consortium name="Ensembl"/>
        </authorList>
    </citation>
    <scope>IDENTIFICATION</scope>
</reference>
<reference evidence="13" key="2">
    <citation type="submission" date="2025-09" db="UniProtKB">
        <authorList>
            <consortium name="Ensembl"/>
        </authorList>
    </citation>
    <scope>IDENTIFICATION</scope>
</reference>
<dbReference type="SMART" id="SM00349">
    <property type="entry name" value="KRAB"/>
    <property type="match status" value="1"/>
</dbReference>
<dbReference type="PANTHER" id="PTHR24381">
    <property type="entry name" value="ZINC FINGER PROTEIN"/>
    <property type="match status" value="1"/>
</dbReference>
<accession>A0A8C6G4I4</accession>
<dbReference type="GO" id="GO:0008270">
    <property type="term" value="F:zinc ion binding"/>
    <property type="evidence" value="ECO:0007669"/>
    <property type="project" value="UniProtKB-KW"/>
</dbReference>
<evidence type="ECO:0000256" key="8">
    <source>
        <dbReference type="ARBA" id="ARBA00023163"/>
    </source>
</evidence>
<evidence type="ECO:0000256" key="1">
    <source>
        <dbReference type="ARBA" id="ARBA00004123"/>
    </source>
</evidence>
<dbReference type="GO" id="GO:0005634">
    <property type="term" value="C:nucleus"/>
    <property type="evidence" value="ECO:0007669"/>
    <property type="project" value="UniProtKB-SubCell"/>
</dbReference>
<dbReference type="InterPro" id="IPR036051">
    <property type="entry name" value="KRAB_dom_sf"/>
</dbReference>
<dbReference type="SUPFAM" id="SSF109640">
    <property type="entry name" value="KRAB domain (Kruppel-associated box)"/>
    <property type="match status" value="1"/>
</dbReference>
<keyword evidence="4" id="KW-0677">Repeat</keyword>
<keyword evidence="6" id="KW-0862">Zinc</keyword>
<dbReference type="Proteomes" id="UP000694415">
    <property type="component" value="Unplaced"/>
</dbReference>
<keyword evidence="9" id="KW-0539">Nucleus</keyword>